<proteinExistence type="inferred from homology"/>
<keyword evidence="6" id="KW-0694">RNA-binding</keyword>
<dbReference type="InterPro" id="IPR052216">
    <property type="entry name" value="CRISPR_Csm3_endoribonuclease"/>
</dbReference>
<dbReference type="RefSeq" id="WP_186504513.1">
    <property type="nucleotide sequence ID" value="NZ_JACOGK010000053.1"/>
</dbReference>
<evidence type="ECO:0000259" key="9">
    <source>
        <dbReference type="Pfam" id="PF03787"/>
    </source>
</evidence>
<evidence type="ECO:0000256" key="1">
    <source>
        <dbReference type="ARBA" id="ARBA00006342"/>
    </source>
</evidence>
<organism evidence="10 11">
    <name type="scientific">Megasphaera hominis</name>
    <dbReference type="NCBI Taxonomy" id="159836"/>
    <lineage>
        <taxon>Bacteria</taxon>
        <taxon>Bacillati</taxon>
        <taxon>Bacillota</taxon>
        <taxon>Negativicutes</taxon>
        <taxon>Veillonellales</taxon>
        <taxon>Veillonellaceae</taxon>
        <taxon>Megasphaera</taxon>
    </lineage>
</organism>
<protein>
    <recommendedName>
        <fullName evidence="2">CRISPR system Cms endoribonuclease Csm3</fullName>
    </recommendedName>
    <alternativeName>
        <fullName evidence="8">CRISPR type III A-associated RAMP protein Csm3</fullName>
    </alternativeName>
</protein>
<dbReference type="EMBL" id="JACOGK010000053">
    <property type="protein sequence ID" value="MBC3537945.1"/>
    <property type="molecule type" value="Genomic_DNA"/>
</dbReference>
<dbReference type="Proteomes" id="UP000606870">
    <property type="component" value="Unassembled WGS sequence"/>
</dbReference>
<evidence type="ECO:0000256" key="6">
    <source>
        <dbReference type="ARBA" id="ARBA00022884"/>
    </source>
</evidence>
<evidence type="ECO:0000313" key="11">
    <source>
        <dbReference type="Proteomes" id="UP000606870"/>
    </source>
</evidence>
<accession>A0ABR6VM45</accession>
<evidence type="ECO:0000313" key="10">
    <source>
        <dbReference type="EMBL" id="MBC3537945.1"/>
    </source>
</evidence>
<reference evidence="10 11" key="1">
    <citation type="submission" date="2020-08" db="EMBL/GenBank/DDBJ databases">
        <authorList>
            <person name="Liu C."/>
            <person name="Sun Q."/>
        </authorList>
    </citation>
    <scope>NUCLEOTIDE SEQUENCE [LARGE SCALE GENOMIC DNA]</scope>
    <source>
        <strain evidence="10 11">NSJ-59</strain>
    </source>
</reference>
<comment type="similarity">
    <text evidence="1">Belongs to the CRISPR-associated Csm3 family.</text>
</comment>
<dbReference type="PANTHER" id="PTHR35579:SF3">
    <property type="entry name" value="CRISPR SYSTEM CMS ENDORIBONUCLEASE CSM3"/>
    <property type="match status" value="1"/>
</dbReference>
<evidence type="ECO:0000256" key="4">
    <source>
        <dbReference type="ARBA" id="ARBA00022759"/>
    </source>
</evidence>
<sequence length="232" mass="25308">MEGNQAVLKGKAIFSGTLTVETGLHIGAGSDFAPIGAVDSTFVRDTLTHVPIIPGSSLKGKMRTLLAKKSATGYILHSIDQDNDVIARLFGMAGKNKVQPARLQFYDLFMTEDSKELFSQLDTDTYMGEIKAENVINRLSGAANPRFIERVPAGAQFAFKLVYNLETDDPQELQEDLKTLKEGLELITYDYLGGHGSRGYGRISFADLTLKGIGMPADQESKLVSLWEGIDA</sequence>
<keyword evidence="4" id="KW-0255">Endonuclease</keyword>
<dbReference type="Pfam" id="PF03787">
    <property type="entry name" value="RAMPs"/>
    <property type="match status" value="1"/>
</dbReference>
<dbReference type="InterPro" id="IPR013412">
    <property type="entry name" value="CRISPR-assoc_RAMP_Csm3"/>
</dbReference>
<evidence type="ECO:0000256" key="7">
    <source>
        <dbReference type="ARBA" id="ARBA00023118"/>
    </source>
</evidence>
<dbReference type="NCBIfam" id="TIGR02582">
    <property type="entry name" value="cas7_TM1809"/>
    <property type="match status" value="1"/>
</dbReference>
<keyword evidence="7" id="KW-0051">Antiviral defense</keyword>
<dbReference type="InterPro" id="IPR005537">
    <property type="entry name" value="RAMP_III_fam"/>
</dbReference>
<keyword evidence="11" id="KW-1185">Reference proteome</keyword>
<dbReference type="PANTHER" id="PTHR35579">
    <property type="entry name" value="CRISPR SYSTEM CMS ENDORIBONUCLEASE CSM3"/>
    <property type="match status" value="1"/>
</dbReference>
<evidence type="ECO:0000256" key="2">
    <source>
        <dbReference type="ARBA" id="ARBA00022150"/>
    </source>
</evidence>
<feature type="domain" description="CRISPR type III-associated protein" evidence="9">
    <location>
        <begin position="17"/>
        <end position="204"/>
    </location>
</feature>
<keyword evidence="5" id="KW-0378">Hydrolase</keyword>
<gene>
    <name evidence="10" type="primary">csm3</name>
    <name evidence="10" type="ORF">H8J70_11915</name>
</gene>
<keyword evidence="3" id="KW-0540">Nuclease</keyword>
<evidence type="ECO:0000256" key="8">
    <source>
        <dbReference type="ARBA" id="ARBA00033183"/>
    </source>
</evidence>
<evidence type="ECO:0000256" key="5">
    <source>
        <dbReference type="ARBA" id="ARBA00022801"/>
    </source>
</evidence>
<evidence type="ECO:0000256" key="3">
    <source>
        <dbReference type="ARBA" id="ARBA00022722"/>
    </source>
</evidence>
<name>A0ABR6VM45_9FIRM</name>
<comment type="caution">
    <text evidence="10">The sequence shown here is derived from an EMBL/GenBank/DDBJ whole genome shotgun (WGS) entry which is preliminary data.</text>
</comment>